<gene>
    <name evidence="10" type="primary">kdpA</name>
    <name evidence="10" type="ordered locus">Bd1755</name>
</gene>
<dbReference type="EMBL" id="BX842650">
    <property type="protein sequence ID" value="CAE79621.1"/>
    <property type="molecule type" value="Genomic_DNA"/>
</dbReference>
<keyword evidence="3" id="KW-0633">Potassium transport</keyword>
<keyword evidence="5" id="KW-0630">Potassium</keyword>
<proteinExistence type="predicted"/>
<dbReference type="GO" id="GO:0008556">
    <property type="term" value="F:P-type potassium transmembrane transporter activity"/>
    <property type="evidence" value="ECO:0007669"/>
    <property type="project" value="InterPro"/>
</dbReference>
<dbReference type="EC" id="3.6.3.12" evidence="10"/>
<evidence type="ECO:0000313" key="11">
    <source>
        <dbReference type="Proteomes" id="UP000008080"/>
    </source>
</evidence>
<evidence type="ECO:0000256" key="9">
    <source>
        <dbReference type="SAM" id="Phobius"/>
    </source>
</evidence>
<dbReference type="GO" id="GO:0005886">
    <property type="term" value="C:plasma membrane"/>
    <property type="evidence" value="ECO:0007669"/>
    <property type="project" value="TreeGrafter"/>
</dbReference>
<dbReference type="PANTHER" id="PTHR30607">
    <property type="entry name" value="POTASSIUM-TRANSPORTING ATPASE A CHAIN"/>
    <property type="match status" value="1"/>
</dbReference>
<feature type="transmembrane region" description="Helical" evidence="9">
    <location>
        <begin position="68"/>
        <end position="86"/>
    </location>
</feature>
<keyword evidence="4 9" id="KW-0812">Transmembrane</keyword>
<evidence type="ECO:0000256" key="4">
    <source>
        <dbReference type="ARBA" id="ARBA00022692"/>
    </source>
</evidence>
<keyword evidence="2" id="KW-1003">Cell membrane</keyword>
<dbReference type="eggNOG" id="COG2060">
    <property type="taxonomic scope" value="Bacteria"/>
</dbReference>
<keyword evidence="6 9" id="KW-1133">Transmembrane helix</keyword>
<sequence length="141" mass="15672">MGFNSADLIQIILTLGVVVVATPILGSYMAKVFQGEKTWLSSLLRPLESGTYRLTGVRENDEMDWKEYFLSLLFFNLIGIVVVMFLQMLQAALPLNPQALPNTSWHLAFNTAASFVTNTNWQAYSGESTLSYLTQMLGLGV</sequence>
<dbReference type="PANTHER" id="PTHR30607:SF2">
    <property type="entry name" value="POTASSIUM-TRANSPORTING ATPASE POTASSIUM-BINDING SUBUNIT"/>
    <property type="match status" value="1"/>
</dbReference>
<evidence type="ECO:0000256" key="7">
    <source>
        <dbReference type="ARBA" id="ARBA00023065"/>
    </source>
</evidence>
<keyword evidence="8 9" id="KW-0472">Membrane</keyword>
<organism evidence="10 11">
    <name type="scientific">Bdellovibrio bacteriovorus (strain ATCC 15356 / DSM 50701 / NCIMB 9529 / HD100)</name>
    <dbReference type="NCBI Taxonomy" id="264462"/>
    <lineage>
        <taxon>Bacteria</taxon>
        <taxon>Pseudomonadati</taxon>
        <taxon>Bdellovibrionota</taxon>
        <taxon>Bdellovibrionia</taxon>
        <taxon>Bdellovibrionales</taxon>
        <taxon>Pseudobdellovibrionaceae</taxon>
        <taxon>Bdellovibrio</taxon>
    </lineage>
</organism>
<dbReference type="Pfam" id="PF03814">
    <property type="entry name" value="KdpA"/>
    <property type="match status" value="1"/>
</dbReference>
<dbReference type="InterPro" id="IPR004623">
    <property type="entry name" value="KdpA"/>
</dbReference>
<reference evidence="10 11" key="1">
    <citation type="journal article" date="2004" name="Science">
        <title>A predator unmasked: life cycle of Bdellovibrio bacteriovorus from a genomic perspective.</title>
        <authorList>
            <person name="Rendulic S."/>
            <person name="Jagtap P."/>
            <person name="Rosinus A."/>
            <person name="Eppinger M."/>
            <person name="Baar C."/>
            <person name="Lanz C."/>
            <person name="Keller H."/>
            <person name="Lambert C."/>
            <person name="Evans K.J."/>
            <person name="Goesmann A."/>
            <person name="Meyer F."/>
            <person name="Sockett R.E."/>
            <person name="Schuster S.C."/>
        </authorList>
    </citation>
    <scope>NUCLEOTIDE SEQUENCE [LARGE SCALE GENOMIC DNA]</scope>
    <source>
        <strain evidence="11">ATCC 15356 / DSM 50701 / NCIMB 9529 / HD100</strain>
    </source>
</reference>
<evidence type="ECO:0000256" key="6">
    <source>
        <dbReference type="ARBA" id="ARBA00022989"/>
    </source>
</evidence>
<evidence type="ECO:0000256" key="1">
    <source>
        <dbReference type="ARBA" id="ARBA00022448"/>
    </source>
</evidence>
<keyword evidence="7" id="KW-0406">Ion transport</keyword>
<dbReference type="GO" id="GO:0016787">
    <property type="term" value="F:hydrolase activity"/>
    <property type="evidence" value="ECO:0007669"/>
    <property type="project" value="UniProtKB-KW"/>
</dbReference>
<dbReference type="STRING" id="264462.Bd1755"/>
<dbReference type="HOGENOM" id="CLU_116710_0_0_7"/>
<keyword evidence="11" id="KW-1185">Reference proteome</keyword>
<dbReference type="KEGG" id="bba:Bd1755"/>
<keyword evidence="10" id="KW-0378">Hydrolase</keyword>
<dbReference type="Proteomes" id="UP000008080">
    <property type="component" value="Chromosome"/>
</dbReference>
<keyword evidence="1" id="KW-0813">Transport</keyword>
<evidence type="ECO:0000256" key="5">
    <source>
        <dbReference type="ARBA" id="ARBA00022958"/>
    </source>
</evidence>
<protein>
    <submittedName>
        <fullName evidence="10">Potassium-transporting ATPase, A subunit</fullName>
        <ecNumber evidence="10">3.6.3.12</ecNumber>
    </submittedName>
</protein>
<name>Q6MM84_BDEBA</name>
<evidence type="ECO:0000256" key="2">
    <source>
        <dbReference type="ARBA" id="ARBA00022475"/>
    </source>
</evidence>
<dbReference type="AlphaFoldDB" id="Q6MM84"/>
<evidence type="ECO:0000313" key="10">
    <source>
        <dbReference type="EMBL" id="CAE79621.1"/>
    </source>
</evidence>
<evidence type="ECO:0000256" key="3">
    <source>
        <dbReference type="ARBA" id="ARBA00022538"/>
    </source>
</evidence>
<accession>Q6MM84</accession>
<evidence type="ECO:0000256" key="8">
    <source>
        <dbReference type="ARBA" id="ARBA00023136"/>
    </source>
</evidence>
<feature type="transmembrane region" description="Helical" evidence="9">
    <location>
        <begin position="12"/>
        <end position="30"/>
    </location>
</feature>